<gene>
    <name evidence="4" type="ORF">C8A05DRAFT_17166</name>
</gene>
<dbReference type="GO" id="GO:0006637">
    <property type="term" value="P:acyl-CoA metabolic process"/>
    <property type="evidence" value="ECO:0007669"/>
    <property type="project" value="InterPro"/>
</dbReference>
<dbReference type="GO" id="GO:0005782">
    <property type="term" value="C:peroxisomal matrix"/>
    <property type="evidence" value="ECO:0007669"/>
    <property type="project" value="UniProtKB-SubCell"/>
</dbReference>
<dbReference type="CDD" id="cd03445">
    <property type="entry name" value="Thioesterase_II_repeat2"/>
    <property type="match status" value="1"/>
</dbReference>
<proteinExistence type="predicted"/>
<dbReference type="GO" id="GO:0047617">
    <property type="term" value="F:fatty acyl-CoA hydrolase activity"/>
    <property type="evidence" value="ECO:0007669"/>
    <property type="project" value="InterPro"/>
</dbReference>
<accession>A0AAN6MH06</accession>
<dbReference type="InterPro" id="IPR049449">
    <property type="entry name" value="TesB_ACOT8-like_N"/>
</dbReference>
<dbReference type="GO" id="GO:0009062">
    <property type="term" value="P:fatty acid catabolic process"/>
    <property type="evidence" value="ECO:0007669"/>
    <property type="project" value="TreeGrafter"/>
</dbReference>
<evidence type="ECO:0000259" key="3">
    <source>
        <dbReference type="Pfam" id="PF20789"/>
    </source>
</evidence>
<dbReference type="FunFam" id="3.10.129.10:FF:000074">
    <property type="entry name" value="Acyl-CoA thioesterase II"/>
    <property type="match status" value="1"/>
</dbReference>
<reference evidence="4" key="1">
    <citation type="journal article" date="2023" name="Mol. Phylogenet. Evol.">
        <title>Genome-scale phylogeny and comparative genomics of the fungal order Sordariales.</title>
        <authorList>
            <person name="Hensen N."/>
            <person name="Bonometti L."/>
            <person name="Westerberg I."/>
            <person name="Brannstrom I.O."/>
            <person name="Guillou S."/>
            <person name="Cros-Aarteil S."/>
            <person name="Calhoun S."/>
            <person name="Haridas S."/>
            <person name="Kuo A."/>
            <person name="Mondo S."/>
            <person name="Pangilinan J."/>
            <person name="Riley R."/>
            <person name="LaButti K."/>
            <person name="Andreopoulos B."/>
            <person name="Lipzen A."/>
            <person name="Chen C."/>
            <person name="Yan M."/>
            <person name="Daum C."/>
            <person name="Ng V."/>
            <person name="Clum A."/>
            <person name="Steindorff A."/>
            <person name="Ohm R.A."/>
            <person name="Martin F."/>
            <person name="Silar P."/>
            <person name="Natvig D.O."/>
            <person name="Lalanne C."/>
            <person name="Gautier V."/>
            <person name="Ament-Velasquez S.L."/>
            <person name="Kruys A."/>
            <person name="Hutchinson M.I."/>
            <person name="Powell A.J."/>
            <person name="Barry K."/>
            <person name="Miller A.N."/>
            <person name="Grigoriev I.V."/>
            <person name="Debuchy R."/>
            <person name="Gladieux P."/>
            <person name="Hiltunen Thoren M."/>
            <person name="Johannesson H."/>
        </authorList>
    </citation>
    <scope>NUCLEOTIDE SEQUENCE</scope>
    <source>
        <strain evidence="4">CBS 103.79</strain>
    </source>
</reference>
<name>A0AAN6MH06_9PEZI</name>
<dbReference type="Proteomes" id="UP001303889">
    <property type="component" value="Unassembled WGS sequence"/>
</dbReference>
<dbReference type="Gene3D" id="3.10.129.10">
    <property type="entry name" value="Hotdog Thioesterase"/>
    <property type="match status" value="2"/>
</dbReference>
<evidence type="ECO:0000313" key="5">
    <source>
        <dbReference type="Proteomes" id="UP001303889"/>
    </source>
</evidence>
<protein>
    <submittedName>
        <fullName evidence="4">Acyl-coenzyme A thioesterase 8</fullName>
    </submittedName>
</protein>
<comment type="caution">
    <text evidence="4">The sequence shown here is derived from an EMBL/GenBank/DDBJ whole genome shotgun (WGS) entry which is preliminary data.</text>
</comment>
<dbReference type="InterPro" id="IPR029069">
    <property type="entry name" value="HotDog_dom_sf"/>
</dbReference>
<dbReference type="EMBL" id="MU855661">
    <property type="protein sequence ID" value="KAK3900540.1"/>
    <property type="molecule type" value="Genomic_DNA"/>
</dbReference>
<keyword evidence="5" id="KW-1185">Reference proteome</keyword>
<dbReference type="CDD" id="cd03444">
    <property type="entry name" value="Thioesterase_II_repeat1"/>
    <property type="match status" value="1"/>
</dbReference>
<feature type="domain" description="Acyl-CoA thioesterase-like C-terminal" evidence="3">
    <location>
        <begin position="159"/>
        <end position="338"/>
    </location>
</feature>
<dbReference type="Pfam" id="PF20789">
    <property type="entry name" value="4HBT_3C"/>
    <property type="match status" value="1"/>
</dbReference>
<sequence>MAGRPTLLRQPPDDPNKAPIENALEVTEMAVLGPNIFTNARQLWQPPGARGIYGGAVIAMCLAAAQRTVAPDFLVHSCHCYFLLAGAADLPILFHVEQVRDGRSFATRTVQARQRGRCIFTTTISFVRDSSSAEDADTAVTHASELPRDSDGNPLRPPPEDYDDEPDLLAQGPFQGAKIEVVDTCGSGKPGNKKTRQWMRARGKIAGGVPAHLEALAYVSDSYFIGTITRIHKLWRFPFPAAEYDNLPDELREKVRTLHEWEGMGTDPREMVGRPTIGMMVSLDHTIYFHAPKKVAADDWMFTEMSSPWAGDGRGVVMQKIFSKDGTLLATCVQEGLVRLQAPKPEGKEAKL</sequence>
<dbReference type="AlphaFoldDB" id="A0AAN6MH06"/>
<feature type="region of interest" description="Disordered" evidence="1">
    <location>
        <begin position="137"/>
        <end position="169"/>
    </location>
</feature>
<dbReference type="InterPro" id="IPR003703">
    <property type="entry name" value="Acyl_CoA_thio"/>
</dbReference>
<dbReference type="InterPro" id="IPR049450">
    <property type="entry name" value="ACOT8-like_C"/>
</dbReference>
<dbReference type="PANTHER" id="PTHR11066:SF34">
    <property type="entry name" value="ACYL-COENZYME A THIOESTERASE 8"/>
    <property type="match status" value="1"/>
</dbReference>
<evidence type="ECO:0000259" key="2">
    <source>
        <dbReference type="Pfam" id="PF13622"/>
    </source>
</evidence>
<organism evidence="4 5">
    <name type="scientific">Staphylotrichum tortipilum</name>
    <dbReference type="NCBI Taxonomy" id="2831512"/>
    <lineage>
        <taxon>Eukaryota</taxon>
        <taxon>Fungi</taxon>
        <taxon>Dikarya</taxon>
        <taxon>Ascomycota</taxon>
        <taxon>Pezizomycotina</taxon>
        <taxon>Sordariomycetes</taxon>
        <taxon>Sordariomycetidae</taxon>
        <taxon>Sordariales</taxon>
        <taxon>Chaetomiaceae</taxon>
        <taxon>Staphylotrichum</taxon>
    </lineage>
</organism>
<reference evidence="4" key="2">
    <citation type="submission" date="2023-05" db="EMBL/GenBank/DDBJ databases">
        <authorList>
            <consortium name="Lawrence Berkeley National Laboratory"/>
            <person name="Steindorff A."/>
            <person name="Hensen N."/>
            <person name="Bonometti L."/>
            <person name="Westerberg I."/>
            <person name="Brannstrom I.O."/>
            <person name="Guillou S."/>
            <person name="Cros-Aarteil S."/>
            <person name="Calhoun S."/>
            <person name="Haridas S."/>
            <person name="Kuo A."/>
            <person name="Mondo S."/>
            <person name="Pangilinan J."/>
            <person name="Riley R."/>
            <person name="Labutti K."/>
            <person name="Andreopoulos B."/>
            <person name="Lipzen A."/>
            <person name="Chen C."/>
            <person name="Yanf M."/>
            <person name="Daum C."/>
            <person name="Ng V."/>
            <person name="Clum A."/>
            <person name="Ohm R."/>
            <person name="Martin F."/>
            <person name="Silar P."/>
            <person name="Natvig D."/>
            <person name="Lalanne C."/>
            <person name="Gautier V."/>
            <person name="Ament-Velasquez S.L."/>
            <person name="Kruys A."/>
            <person name="Hutchinson M.I."/>
            <person name="Powell A.J."/>
            <person name="Barry K."/>
            <person name="Miller A.N."/>
            <person name="Grigoriev I.V."/>
            <person name="Debuchy R."/>
            <person name="Gladieux P."/>
            <person name="Thoren M.H."/>
            <person name="Johannesson H."/>
        </authorList>
    </citation>
    <scope>NUCLEOTIDE SEQUENCE</scope>
    <source>
        <strain evidence="4">CBS 103.79</strain>
    </source>
</reference>
<evidence type="ECO:0000256" key="1">
    <source>
        <dbReference type="SAM" id="MobiDB-lite"/>
    </source>
</evidence>
<evidence type="ECO:0000313" key="4">
    <source>
        <dbReference type="EMBL" id="KAK3900540.1"/>
    </source>
</evidence>
<dbReference type="PANTHER" id="PTHR11066">
    <property type="entry name" value="ACYL-COA THIOESTERASE"/>
    <property type="match status" value="1"/>
</dbReference>
<dbReference type="Pfam" id="PF13622">
    <property type="entry name" value="4HBT_3"/>
    <property type="match status" value="1"/>
</dbReference>
<feature type="domain" description="Acyl-CoA thioesterase-like N-terminal HotDog" evidence="2">
    <location>
        <begin position="44"/>
        <end position="127"/>
    </location>
</feature>
<dbReference type="SUPFAM" id="SSF54637">
    <property type="entry name" value="Thioesterase/thiol ester dehydrase-isomerase"/>
    <property type="match status" value="2"/>
</dbReference>